<keyword evidence="5 6" id="KW-0961">Cell wall biogenesis/degradation</keyword>
<dbReference type="PROSITE" id="PS52029">
    <property type="entry name" value="LD_TPASE"/>
    <property type="match status" value="1"/>
</dbReference>
<accession>A0A6J4HU00</accession>
<feature type="domain" description="L,D-TPase catalytic" evidence="7">
    <location>
        <begin position="54"/>
        <end position="167"/>
    </location>
</feature>
<dbReference type="InterPro" id="IPR050979">
    <property type="entry name" value="LD-transpeptidase"/>
</dbReference>
<evidence type="ECO:0000256" key="2">
    <source>
        <dbReference type="ARBA" id="ARBA00022679"/>
    </source>
</evidence>
<evidence type="ECO:0000313" key="8">
    <source>
        <dbReference type="EMBL" id="CAA9233405.1"/>
    </source>
</evidence>
<dbReference type="InterPro" id="IPR038063">
    <property type="entry name" value="Transpep_catalytic_dom"/>
</dbReference>
<gene>
    <name evidence="8" type="ORF">AVDCRST_MAG92-1141</name>
</gene>
<proteinExistence type="predicted"/>
<organism evidence="8">
    <name type="scientific">uncultured Coleofasciculus sp</name>
    <dbReference type="NCBI Taxonomy" id="1267456"/>
    <lineage>
        <taxon>Bacteria</taxon>
        <taxon>Bacillati</taxon>
        <taxon>Cyanobacteriota</taxon>
        <taxon>Cyanophyceae</taxon>
        <taxon>Coleofasciculales</taxon>
        <taxon>Coleofasciculaceae</taxon>
        <taxon>Coleofasciculus</taxon>
        <taxon>environmental samples</taxon>
    </lineage>
</organism>
<dbReference type="SUPFAM" id="SSF141523">
    <property type="entry name" value="L,D-transpeptidase catalytic domain-like"/>
    <property type="match status" value="1"/>
</dbReference>
<dbReference type="Gene3D" id="2.40.440.10">
    <property type="entry name" value="L,D-transpeptidase catalytic domain-like"/>
    <property type="match status" value="1"/>
</dbReference>
<dbReference type="GO" id="GO:0071555">
    <property type="term" value="P:cell wall organization"/>
    <property type="evidence" value="ECO:0007669"/>
    <property type="project" value="UniProtKB-UniRule"/>
</dbReference>
<dbReference type="GO" id="GO:0008360">
    <property type="term" value="P:regulation of cell shape"/>
    <property type="evidence" value="ECO:0007669"/>
    <property type="project" value="UniProtKB-UniRule"/>
</dbReference>
<dbReference type="Pfam" id="PF03734">
    <property type="entry name" value="YkuD"/>
    <property type="match status" value="1"/>
</dbReference>
<dbReference type="GO" id="GO:0016740">
    <property type="term" value="F:transferase activity"/>
    <property type="evidence" value="ECO:0007669"/>
    <property type="project" value="UniProtKB-KW"/>
</dbReference>
<dbReference type="GO" id="GO:0071972">
    <property type="term" value="F:peptidoglycan L,D-transpeptidase activity"/>
    <property type="evidence" value="ECO:0007669"/>
    <property type="project" value="TreeGrafter"/>
</dbReference>
<dbReference type="AlphaFoldDB" id="A0A6J4HU00"/>
<sequence length="168" mass="18753">MNIISSNWRRCSRTLLTSAVITLIAINGWVAPAVTAPASEIAQKIAALKRQQTRWIQIDLKKQRLIAWDGKNPVHAVVISTGKDATPTLSGVFKIQSKHEKARMRGDNYDIPDVPYVMFYEGNYGIHGAYWHRSFGTPVSHGCVNVAVDHARWLFNWATVGTPVVVSR</sequence>
<evidence type="ECO:0000256" key="6">
    <source>
        <dbReference type="PROSITE-ProRule" id="PRU01373"/>
    </source>
</evidence>
<keyword evidence="4 6" id="KW-0573">Peptidoglycan synthesis</keyword>
<evidence type="ECO:0000256" key="3">
    <source>
        <dbReference type="ARBA" id="ARBA00022960"/>
    </source>
</evidence>
<keyword evidence="2" id="KW-0808">Transferase</keyword>
<name>A0A6J4HU00_9CYAN</name>
<evidence type="ECO:0000256" key="1">
    <source>
        <dbReference type="ARBA" id="ARBA00004752"/>
    </source>
</evidence>
<evidence type="ECO:0000256" key="4">
    <source>
        <dbReference type="ARBA" id="ARBA00022984"/>
    </source>
</evidence>
<dbReference type="EMBL" id="CADCTM010000159">
    <property type="protein sequence ID" value="CAA9233405.1"/>
    <property type="molecule type" value="Genomic_DNA"/>
</dbReference>
<evidence type="ECO:0000259" key="7">
    <source>
        <dbReference type="PROSITE" id="PS52029"/>
    </source>
</evidence>
<dbReference type="PANTHER" id="PTHR30582:SF2">
    <property type="entry name" value="L,D-TRANSPEPTIDASE YCIB-RELATED"/>
    <property type="match status" value="1"/>
</dbReference>
<dbReference type="GO" id="GO:0005576">
    <property type="term" value="C:extracellular region"/>
    <property type="evidence" value="ECO:0007669"/>
    <property type="project" value="TreeGrafter"/>
</dbReference>
<dbReference type="PANTHER" id="PTHR30582">
    <property type="entry name" value="L,D-TRANSPEPTIDASE"/>
    <property type="match status" value="1"/>
</dbReference>
<evidence type="ECO:0000256" key="5">
    <source>
        <dbReference type="ARBA" id="ARBA00023316"/>
    </source>
</evidence>
<feature type="active site" description="Proton donor/acceptor" evidence="6">
    <location>
        <position position="127"/>
    </location>
</feature>
<dbReference type="GO" id="GO:0018104">
    <property type="term" value="P:peptidoglycan-protein cross-linking"/>
    <property type="evidence" value="ECO:0007669"/>
    <property type="project" value="TreeGrafter"/>
</dbReference>
<comment type="pathway">
    <text evidence="1 6">Cell wall biogenesis; peptidoglycan biosynthesis.</text>
</comment>
<keyword evidence="3 6" id="KW-0133">Cell shape</keyword>
<protein>
    <submittedName>
        <fullName evidence="8">Methyl-accepting chemotaxis protein</fullName>
    </submittedName>
</protein>
<dbReference type="InterPro" id="IPR005490">
    <property type="entry name" value="LD_TPept_cat_dom"/>
</dbReference>
<dbReference type="UniPathway" id="UPA00219"/>
<reference evidence="8" key="1">
    <citation type="submission" date="2020-02" db="EMBL/GenBank/DDBJ databases">
        <authorList>
            <person name="Meier V. D."/>
        </authorList>
    </citation>
    <scope>NUCLEOTIDE SEQUENCE</scope>
    <source>
        <strain evidence="8">AVDCRST_MAG92</strain>
    </source>
</reference>
<feature type="active site" description="Nucleophile" evidence="6">
    <location>
        <position position="143"/>
    </location>
</feature>
<dbReference type="CDD" id="cd16913">
    <property type="entry name" value="YkuD_like"/>
    <property type="match status" value="1"/>
</dbReference>